<dbReference type="InterPro" id="IPR021567">
    <property type="entry name" value="LEDGF_IBD"/>
</dbReference>
<feature type="region of interest" description="Disordered" evidence="5">
    <location>
        <begin position="117"/>
        <end position="196"/>
    </location>
</feature>
<feature type="compositionally biased region" description="Polar residues" evidence="5">
    <location>
        <begin position="312"/>
        <end position="330"/>
    </location>
</feature>
<dbReference type="SUPFAM" id="SSF63748">
    <property type="entry name" value="Tudor/PWWP/MBT"/>
    <property type="match status" value="1"/>
</dbReference>
<evidence type="ECO:0000313" key="8">
    <source>
        <dbReference type="Proteomes" id="UP000274504"/>
    </source>
</evidence>
<feature type="region of interest" description="Disordered" evidence="5">
    <location>
        <begin position="579"/>
        <end position="772"/>
    </location>
</feature>
<evidence type="ECO:0000256" key="5">
    <source>
        <dbReference type="SAM" id="MobiDB-lite"/>
    </source>
</evidence>
<feature type="compositionally biased region" description="Polar residues" evidence="5">
    <location>
        <begin position="406"/>
        <end position="424"/>
    </location>
</feature>
<feature type="compositionally biased region" description="Basic and acidic residues" evidence="5">
    <location>
        <begin position="696"/>
        <end position="705"/>
    </location>
</feature>
<dbReference type="SUPFAM" id="SSF140576">
    <property type="entry name" value="HIV integrase-binding domain"/>
    <property type="match status" value="1"/>
</dbReference>
<feature type="region of interest" description="Disordered" evidence="5">
    <location>
        <begin position="786"/>
        <end position="808"/>
    </location>
</feature>
<feature type="compositionally biased region" description="Polar residues" evidence="5">
    <location>
        <begin position="579"/>
        <end position="597"/>
    </location>
</feature>
<dbReference type="InterPro" id="IPR035441">
    <property type="entry name" value="TFIIS/LEDGF_dom_sf"/>
</dbReference>
<feature type="compositionally biased region" description="Low complexity" evidence="5">
    <location>
        <begin position="787"/>
        <end position="800"/>
    </location>
</feature>
<organism evidence="9">
    <name type="scientific">Hymenolepis diminuta</name>
    <name type="common">Rat tapeworm</name>
    <dbReference type="NCBI Taxonomy" id="6216"/>
    <lineage>
        <taxon>Eukaryota</taxon>
        <taxon>Metazoa</taxon>
        <taxon>Spiralia</taxon>
        <taxon>Lophotrochozoa</taxon>
        <taxon>Platyhelminthes</taxon>
        <taxon>Cestoda</taxon>
        <taxon>Eucestoda</taxon>
        <taxon>Cyclophyllidea</taxon>
        <taxon>Hymenolepididae</taxon>
        <taxon>Hymenolepis</taxon>
    </lineage>
</organism>
<feature type="compositionally biased region" description="Basic and acidic residues" evidence="5">
    <location>
        <begin position="753"/>
        <end position="766"/>
    </location>
</feature>
<feature type="compositionally biased region" description="Low complexity" evidence="5">
    <location>
        <begin position="371"/>
        <end position="381"/>
    </location>
</feature>
<keyword evidence="3" id="KW-0175">Coiled coil</keyword>
<feature type="compositionally biased region" description="Gly residues" evidence="5">
    <location>
        <begin position="968"/>
        <end position="977"/>
    </location>
</feature>
<dbReference type="SMART" id="SM00293">
    <property type="entry name" value="PWWP"/>
    <property type="match status" value="1"/>
</dbReference>
<accession>A0A0R3SCG3</accession>
<evidence type="ECO:0000259" key="6">
    <source>
        <dbReference type="PROSITE" id="PS50812"/>
    </source>
</evidence>
<dbReference type="STRING" id="6216.A0A0R3SCG3"/>
<evidence type="ECO:0000256" key="1">
    <source>
        <dbReference type="ARBA" id="ARBA00004123"/>
    </source>
</evidence>
<dbReference type="PANTHER" id="PTHR12550:SF70">
    <property type="entry name" value="JIL-1 ANCHORING AND STABILIZING PROTEIN, ISOFORM A"/>
    <property type="match status" value="1"/>
</dbReference>
<reference evidence="9" key="1">
    <citation type="submission" date="2017-02" db="UniProtKB">
        <authorList>
            <consortium name="WormBaseParasite"/>
        </authorList>
    </citation>
    <scope>IDENTIFICATION</scope>
</reference>
<feature type="compositionally biased region" description="Basic and acidic residues" evidence="5">
    <location>
        <begin position="337"/>
        <end position="358"/>
    </location>
</feature>
<evidence type="ECO:0000313" key="7">
    <source>
        <dbReference type="EMBL" id="VDL19732.1"/>
    </source>
</evidence>
<feature type="domain" description="PWWP" evidence="6">
    <location>
        <begin position="16"/>
        <end position="72"/>
    </location>
</feature>
<comment type="similarity">
    <text evidence="2">Belongs to the HDGF family.</text>
</comment>
<feature type="compositionally biased region" description="Basic and acidic residues" evidence="5">
    <location>
        <begin position="293"/>
        <end position="306"/>
    </location>
</feature>
<dbReference type="EMBL" id="UYSG01000537">
    <property type="protein sequence ID" value="VDL19732.1"/>
    <property type="molecule type" value="Genomic_DNA"/>
</dbReference>
<keyword evidence="4" id="KW-0539">Nucleus</keyword>
<proteinExistence type="inferred from homology"/>
<feature type="compositionally biased region" description="Pro residues" evidence="5">
    <location>
        <begin position="842"/>
        <end position="852"/>
    </location>
</feature>
<protein>
    <submittedName>
        <fullName evidence="9">PWWP domain-containing protein</fullName>
    </submittedName>
</protein>
<dbReference type="Gene3D" id="1.20.930.10">
    <property type="entry name" value="Conserved domain common to transcription factors TFIIS, elongin A, CRSP70"/>
    <property type="match status" value="1"/>
</dbReference>
<dbReference type="InterPro" id="IPR036218">
    <property type="entry name" value="HIVI-bd_sf"/>
</dbReference>
<dbReference type="AlphaFoldDB" id="A0A0R3SCG3"/>
<dbReference type="Pfam" id="PF11467">
    <property type="entry name" value="LEDGF"/>
    <property type="match status" value="1"/>
</dbReference>
<dbReference type="InterPro" id="IPR000313">
    <property type="entry name" value="PWWP_dom"/>
</dbReference>
<dbReference type="PROSITE" id="PS50812">
    <property type="entry name" value="PWWP"/>
    <property type="match status" value="1"/>
</dbReference>
<feature type="region of interest" description="Disordered" evidence="5">
    <location>
        <begin position="821"/>
        <end position="977"/>
    </location>
</feature>
<gene>
    <name evidence="7" type="ORF">HDID_LOCUS2271</name>
</gene>
<evidence type="ECO:0000256" key="3">
    <source>
        <dbReference type="ARBA" id="ARBA00023054"/>
    </source>
</evidence>
<feature type="compositionally biased region" description="Polar residues" evidence="5">
    <location>
        <begin position="252"/>
        <end position="270"/>
    </location>
</feature>
<dbReference type="Gene3D" id="2.30.30.140">
    <property type="match status" value="1"/>
</dbReference>
<dbReference type="Pfam" id="PF00855">
    <property type="entry name" value="PWWP"/>
    <property type="match status" value="1"/>
</dbReference>
<dbReference type="GO" id="GO:0005634">
    <property type="term" value="C:nucleus"/>
    <property type="evidence" value="ECO:0007669"/>
    <property type="project" value="UniProtKB-SubCell"/>
</dbReference>
<name>A0A0R3SCG3_HYMDI</name>
<reference evidence="7 8" key="2">
    <citation type="submission" date="2018-11" db="EMBL/GenBank/DDBJ databases">
        <authorList>
            <consortium name="Pathogen Informatics"/>
        </authorList>
    </citation>
    <scope>NUCLEOTIDE SEQUENCE [LARGE SCALE GENOMIC DNA]</scope>
</reference>
<dbReference type="Proteomes" id="UP000274504">
    <property type="component" value="Unassembled WGS sequence"/>
</dbReference>
<evidence type="ECO:0000256" key="2">
    <source>
        <dbReference type="ARBA" id="ARBA00005309"/>
    </source>
</evidence>
<dbReference type="CDD" id="cd05834">
    <property type="entry name" value="PWWP_HRP"/>
    <property type="match status" value="1"/>
</dbReference>
<feature type="region of interest" description="Disordered" evidence="5">
    <location>
        <begin position="245"/>
        <end position="438"/>
    </location>
</feature>
<sequence length="977" mass="109187">MFPKRSPNKNFMSYEPRDRVFAKVRGHPHWPARINIVPEGSFIPKGKHPIFFYGTHEVYSLAPKDLYPYEQWKHKYGIPKKNNALFQKGLEEIEQNPDILLLGTDPAAEDFLSQFYPTKSFKSPPPITKSSESKEDSSESQKLPLKPQGLYSVDLDAAPPEQPITAPLSHPTPSPMKRTQKCSTVQPRRQRSGLNVPVRQLVEVQMQESKFKPSYFMYRNSNRKEQGQDDEHGEIVEEVEIRKEKEGAEMPNQLSTNLDHNEPPATTSTGRPMRKSAAKFLNAKPYKYVRLSLTHDKPSSKRDLDWKPSGAPFSNGSTVPCTSKADTAKSQEGGDAFIERHKEEGEGKSEGSPEEKATTKHFPSPLVDANSSSSTLLSSPSRENRDVNRRKRRASREQSVKKRIRLSSTSSAQRPNRKSSTSQVEKPRMKVSNVSMTPEELNARLNNRLNTQNGAKQLNGDTEAKLHQCYLGIKKSLIRGQENLSACIQRMEIVEKLPITLPILVKCFPIIETIKKCTRYTRSDGVKIGALRLHNKFWSIFENATKDEKREAQTALAEVRRNSSNQGGPATVEAIFANKDSSSNSTSGQQTEQTPSKESIKSEQSHPASPTSTAPVQQSLVHPPVDLPPALSPRPISYQDAPLSPSALIKSDSEGLAVSDNESPRSDLEFQRSFPPHPNSGEIISAARRAFHQHTTRVDPRHPPDDVVPQTESDSYEPQPLYVSSQPLPTYNPFHGEIVDGLPPPPPVQSVPENRRTRVPLRERPRSPHALPHPLEHYQRFLNNGEQQSQQLQPRQSYPQPTQPSGDLDSRIAQLLCHSQRGEKQHHFVENPSSRPQQYHQPPQPHSTPLPPIGVLSSSHPLQRPPPQNIMRGPYGPPPMRPQHVMGPSIPPPPGVVYPSMPSHHSTYSSGQMMPVVHPGPPYSVPPSHHPYSQPQDMVRAPVDSQQWPPTQMRYHGAPGSDDLYKQQGGGGDSGPH</sequence>
<feature type="compositionally biased region" description="Pro residues" evidence="5">
    <location>
        <begin position="918"/>
        <end position="929"/>
    </location>
</feature>
<dbReference type="OrthoDB" id="62853at2759"/>
<comment type="subcellular location">
    <subcellularLocation>
        <location evidence="1">Nucleus</location>
    </subcellularLocation>
</comment>
<dbReference type="WBParaSite" id="HDID_0000227001-mRNA-1">
    <property type="protein sequence ID" value="HDID_0000227001-mRNA-1"/>
    <property type="gene ID" value="HDID_0000227001"/>
</dbReference>
<evidence type="ECO:0000313" key="9">
    <source>
        <dbReference type="WBParaSite" id="HDID_0000227001-mRNA-1"/>
    </source>
</evidence>
<dbReference type="PANTHER" id="PTHR12550">
    <property type="entry name" value="HEPATOMA-DERIVED GROWTH FACTOR-RELATED"/>
    <property type="match status" value="1"/>
</dbReference>
<evidence type="ECO:0000256" key="4">
    <source>
        <dbReference type="ARBA" id="ARBA00023242"/>
    </source>
</evidence>
<feature type="compositionally biased region" description="Low complexity" evidence="5">
    <location>
        <begin position="832"/>
        <end position="841"/>
    </location>
</feature>
<feature type="compositionally biased region" description="Polar residues" evidence="5">
    <location>
        <begin position="605"/>
        <end position="620"/>
    </location>
</feature>